<evidence type="ECO:0000256" key="5">
    <source>
        <dbReference type="ARBA" id="ARBA00022692"/>
    </source>
</evidence>
<feature type="transmembrane region" description="Helical" evidence="9">
    <location>
        <begin position="71"/>
        <end position="90"/>
    </location>
</feature>
<gene>
    <name evidence="11" type="ORF">ATL41_1961</name>
</gene>
<evidence type="ECO:0000313" key="11">
    <source>
        <dbReference type="EMBL" id="PFG37207.1"/>
    </source>
</evidence>
<comment type="subcellular location">
    <subcellularLocation>
        <location evidence="1">Cell membrane</location>
        <topology evidence="1">Multi-pass membrane protein</topology>
    </subcellularLocation>
</comment>
<dbReference type="EMBL" id="PDJH01000001">
    <property type="protein sequence ID" value="PFG37207.1"/>
    <property type="molecule type" value="Genomic_DNA"/>
</dbReference>
<dbReference type="Proteomes" id="UP000221394">
    <property type="component" value="Unassembled WGS sequence"/>
</dbReference>
<feature type="transmembrane region" description="Helical" evidence="9">
    <location>
        <begin position="496"/>
        <end position="514"/>
    </location>
</feature>
<dbReference type="OrthoDB" id="7375466at2"/>
<dbReference type="CDD" id="cd17502">
    <property type="entry name" value="MFS_Azr1_MDR_like"/>
    <property type="match status" value="1"/>
</dbReference>
<evidence type="ECO:0000256" key="9">
    <source>
        <dbReference type="SAM" id="Phobius"/>
    </source>
</evidence>
<dbReference type="InterPro" id="IPR011701">
    <property type="entry name" value="MFS"/>
</dbReference>
<keyword evidence="4" id="KW-1003">Cell membrane</keyword>
<comment type="similarity">
    <text evidence="2">Belongs to the major facilitator superfamily. TCR/Tet family.</text>
</comment>
<feature type="transmembrane region" description="Helical" evidence="9">
    <location>
        <begin position="294"/>
        <end position="314"/>
    </location>
</feature>
<feature type="transmembrane region" description="Helical" evidence="9">
    <location>
        <begin position="160"/>
        <end position="182"/>
    </location>
</feature>
<feature type="transmembrane region" description="Helical" evidence="9">
    <location>
        <begin position="102"/>
        <end position="121"/>
    </location>
</feature>
<reference evidence="11 12" key="1">
    <citation type="submission" date="2017-10" db="EMBL/GenBank/DDBJ databases">
        <title>Sequencing the genomes of 1000 actinobacteria strains.</title>
        <authorList>
            <person name="Klenk H.-P."/>
        </authorList>
    </citation>
    <scope>NUCLEOTIDE SEQUENCE [LARGE SCALE GENOMIC DNA]</scope>
    <source>
        <strain evidence="11 12">DSM 21574</strain>
    </source>
</reference>
<feature type="transmembrane region" description="Helical" evidence="9">
    <location>
        <begin position="383"/>
        <end position="401"/>
    </location>
</feature>
<feature type="compositionally biased region" description="Low complexity" evidence="8">
    <location>
        <begin position="557"/>
        <end position="573"/>
    </location>
</feature>
<dbReference type="PROSITE" id="PS50850">
    <property type="entry name" value="MFS"/>
    <property type="match status" value="1"/>
</dbReference>
<name>A0A2A9EDT5_9MICO</name>
<keyword evidence="7 9" id="KW-0472">Membrane</keyword>
<dbReference type="Gene3D" id="1.20.1720.10">
    <property type="entry name" value="Multidrug resistance protein D"/>
    <property type="match status" value="1"/>
</dbReference>
<keyword evidence="3" id="KW-0813">Transport</keyword>
<dbReference type="GO" id="GO:0005886">
    <property type="term" value="C:plasma membrane"/>
    <property type="evidence" value="ECO:0007669"/>
    <property type="project" value="UniProtKB-SubCell"/>
</dbReference>
<keyword evidence="12" id="KW-1185">Reference proteome</keyword>
<dbReference type="Pfam" id="PF07690">
    <property type="entry name" value="MFS_1"/>
    <property type="match status" value="1"/>
</dbReference>
<dbReference type="GO" id="GO:0022857">
    <property type="term" value="F:transmembrane transporter activity"/>
    <property type="evidence" value="ECO:0007669"/>
    <property type="project" value="InterPro"/>
</dbReference>
<feature type="transmembrane region" description="Helical" evidence="9">
    <location>
        <begin position="188"/>
        <end position="206"/>
    </location>
</feature>
<keyword evidence="5 9" id="KW-0812">Transmembrane</keyword>
<evidence type="ECO:0000259" key="10">
    <source>
        <dbReference type="PROSITE" id="PS50850"/>
    </source>
</evidence>
<dbReference type="InterPro" id="IPR036259">
    <property type="entry name" value="MFS_trans_sf"/>
</dbReference>
<comment type="caution">
    <text evidence="11">The sequence shown here is derived from an EMBL/GenBank/DDBJ whole genome shotgun (WGS) entry which is preliminary data.</text>
</comment>
<keyword evidence="6 9" id="KW-1133">Transmembrane helix</keyword>
<proteinExistence type="inferred from homology"/>
<organism evidence="11 12">
    <name type="scientific">Flavimobilis soli</name>
    <dbReference type="NCBI Taxonomy" id="442709"/>
    <lineage>
        <taxon>Bacteria</taxon>
        <taxon>Bacillati</taxon>
        <taxon>Actinomycetota</taxon>
        <taxon>Actinomycetes</taxon>
        <taxon>Micrococcales</taxon>
        <taxon>Jonesiaceae</taxon>
        <taxon>Flavimobilis</taxon>
    </lineage>
</organism>
<evidence type="ECO:0000256" key="3">
    <source>
        <dbReference type="ARBA" id="ARBA00022448"/>
    </source>
</evidence>
<dbReference type="FunFam" id="1.20.1720.10:FF:000004">
    <property type="entry name" value="EmrB/QacA family drug resistance transporter"/>
    <property type="match status" value="1"/>
</dbReference>
<feature type="transmembrane region" description="Helical" evidence="9">
    <location>
        <begin position="358"/>
        <end position="377"/>
    </location>
</feature>
<sequence>MSKSPAHAAPQTGAPQSPDHLPGEPSTMSHTDILRSISGIFMGLFVSILSTSIVSSSLPRIVADLGGNQSAYTWVVTATLLTTTISTPIWGKVADLFDRKVIVQLSLVLTVVSAGLAGLAQSSGTLIAWRALQGVGAGGLTAVSMVLIADIVAPRQRGKYMGYMGGIMAVATIGGPLLGGFLTDAVSWRANFFIAVPFAVVAIVLLQKTLHLPPFTRPERVDIDYWGALLMSAGISTLLLWVTFAGHSFDWASWQTAAMVGGSVVVLAIAVWVESRVAAPIIPLDLFRNRTVTLAIIASASVGVVLFGTTVFLSQYMQIARGYSPTVSGLLTIPLILGQLSSSIATGQAISRRGRYKVFLILGGILMPVGLALMGTIDYQTNLGWICVYMAIIGVGMGMLMQNMMLAAQNTLSPAELSTGSATIAFFRSLGGALGVSVLGAILGARIKSDITSGLASHGIDGGGSLSGGTLPNVHELPAPIAKVVESAYGAGVAEVFLIAAPIALITLVAILFIKEVPLGTKSNLELRMEQLAREEAQGAAGEMSVVDVTEVEKNEAAPASDDASGASASEAADAPERRSPQD</sequence>
<feature type="transmembrane region" description="Helical" evidence="9">
    <location>
        <begin position="37"/>
        <end position="59"/>
    </location>
</feature>
<feature type="transmembrane region" description="Helical" evidence="9">
    <location>
        <begin position="252"/>
        <end position="273"/>
    </location>
</feature>
<dbReference type="SUPFAM" id="SSF103473">
    <property type="entry name" value="MFS general substrate transporter"/>
    <property type="match status" value="1"/>
</dbReference>
<feature type="transmembrane region" description="Helical" evidence="9">
    <location>
        <begin position="326"/>
        <end position="346"/>
    </location>
</feature>
<evidence type="ECO:0000256" key="2">
    <source>
        <dbReference type="ARBA" id="ARBA00007520"/>
    </source>
</evidence>
<feature type="transmembrane region" description="Helical" evidence="9">
    <location>
        <begin position="226"/>
        <end position="246"/>
    </location>
</feature>
<evidence type="ECO:0000256" key="1">
    <source>
        <dbReference type="ARBA" id="ARBA00004651"/>
    </source>
</evidence>
<dbReference type="PANTHER" id="PTHR23501">
    <property type="entry name" value="MAJOR FACILITATOR SUPERFAMILY"/>
    <property type="match status" value="1"/>
</dbReference>
<dbReference type="RefSeq" id="WP_098458288.1">
    <property type="nucleotide sequence ID" value="NZ_PDJH01000001.1"/>
</dbReference>
<feature type="transmembrane region" description="Helical" evidence="9">
    <location>
        <begin position="127"/>
        <end position="148"/>
    </location>
</feature>
<feature type="region of interest" description="Disordered" evidence="8">
    <location>
        <begin position="1"/>
        <end position="28"/>
    </location>
</feature>
<dbReference type="PRINTS" id="PR01036">
    <property type="entry name" value="TCRTETB"/>
</dbReference>
<dbReference type="InterPro" id="IPR020846">
    <property type="entry name" value="MFS_dom"/>
</dbReference>
<evidence type="ECO:0000256" key="7">
    <source>
        <dbReference type="ARBA" id="ARBA00023136"/>
    </source>
</evidence>
<evidence type="ECO:0000256" key="6">
    <source>
        <dbReference type="ARBA" id="ARBA00022989"/>
    </source>
</evidence>
<evidence type="ECO:0000256" key="8">
    <source>
        <dbReference type="SAM" id="MobiDB-lite"/>
    </source>
</evidence>
<dbReference type="Gene3D" id="1.20.1250.20">
    <property type="entry name" value="MFS general substrate transporter like domains"/>
    <property type="match status" value="1"/>
</dbReference>
<feature type="domain" description="Major facilitator superfamily (MFS) profile" evidence="10">
    <location>
        <begin position="36"/>
        <end position="519"/>
    </location>
</feature>
<dbReference type="AlphaFoldDB" id="A0A2A9EDT5"/>
<feature type="region of interest" description="Disordered" evidence="8">
    <location>
        <begin position="539"/>
        <end position="583"/>
    </location>
</feature>
<accession>A0A2A9EDT5</accession>
<evidence type="ECO:0000256" key="4">
    <source>
        <dbReference type="ARBA" id="ARBA00022475"/>
    </source>
</evidence>
<feature type="transmembrane region" description="Helical" evidence="9">
    <location>
        <begin position="422"/>
        <end position="445"/>
    </location>
</feature>
<dbReference type="PANTHER" id="PTHR23501:SF197">
    <property type="entry name" value="COMD"/>
    <property type="match status" value="1"/>
</dbReference>
<protein>
    <submittedName>
        <fullName evidence="11">EmrB/QacA subfamily drug resistance transporter</fullName>
    </submittedName>
</protein>
<evidence type="ECO:0000313" key="12">
    <source>
        <dbReference type="Proteomes" id="UP000221394"/>
    </source>
</evidence>